<dbReference type="InterPro" id="IPR000531">
    <property type="entry name" value="Beta-barrel_TonB"/>
</dbReference>
<dbReference type="PANTHER" id="PTHR32552">
    <property type="entry name" value="FERRICHROME IRON RECEPTOR-RELATED"/>
    <property type="match status" value="1"/>
</dbReference>
<dbReference type="Gene3D" id="2.40.170.20">
    <property type="entry name" value="TonB-dependent receptor, beta-barrel domain"/>
    <property type="match status" value="1"/>
</dbReference>
<keyword evidence="18" id="KW-1185">Reference proteome</keyword>
<dbReference type="OrthoDB" id="593427at2"/>
<evidence type="ECO:0000256" key="4">
    <source>
        <dbReference type="ARBA" id="ARBA00022496"/>
    </source>
</evidence>
<feature type="domain" description="TonB-dependent receptor-like beta-barrel" evidence="15">
    <location>
        <begin position="271"/>
        <end position="698"/>
    </location>
</feature>
<keyword evidence="3 12" id="KW-1134">Transmembrane beta strand</keyword>
<dbReference type="RefSeq" id="WP_086033775.1">
    <property type="nucleotide sequence ID" value="NZ_MDSU01000018.1"/>
</dbReference>
<evidence type="ECO:0000256" key="11">
    <source>
        <dbReference type="ARBA" id="ARBA00023237"/>
    </source>
</evidence>
<keyword evidence="10 12" id="KW-0472">Membrane</keyword>
<name>A0A1X4XVG5_9BACT</name>
<protein>
    <submittedName>
        <fullName evidence="17">TonB-dependent receptor</fullName>
    </submittedName>
</protein>
<comment type="subcellular location">
    <subcellularLocation>
        <location evidence="1 12">Cell outer membrane</location>
        <topology evidence="1 12">Multi-pass membrane protein</topology>
    </subcellularLocation>
</comment>
<dbReference type="PANTHER" id="PTHR32552:SF68">
    <property type="entry name" value="FERRICHROME OUTER MEMBRANE TRANSPORTER_PHAGE RECEPTOR"/>
    <property type="match status" value="1"/>
</dbReference>
<dbReference type="Proteomes" id="UP000194141">
    <property type="component" value="Unassembled WGS sequence"/>
</dbReference>
<dbReference type="STRING" id="1562698.DESAMIL20_1074"/>
<evidence type="ECO:0000256" key="6">
    <source>
        <dbReference type="ARBA" id="ARBA00022729"/>
    </source>
</evidence>
<evidence type="ECO:0000259" key="16">
    <source>
        <dbReference type="Pfam" id="PF07715"/>
    </source>
</evidence>
<dbReference type="GO" id="GO:0009279">
    <property type="term" value="C:cell outer membrane"/>
    <property type="evidence" value="ECO:0007669"/>
    <property type="project" value="UniProtKB-SubCell"/>
</dbReference>
<feature type="signal peptide" evidence="14">
    <location>
        <begin position="1"/>
        <end position="22"/>
    </location>
</feature>
<evidence type="ECO:0000256" key="3">
    <source>
        <dbReference type="ARBA" id="ARBA00022452"/>
    </source>
</evidence>
<evidence type="ECO:0000256" key="14">
    <source>
        <dbReference type="SAM" id="SignalP"/>
    </source>
</evidence>
<keyword evidence="8" id="KW-0406">Ion transport</keyword>
<evidence type="ECO:0000256" key="8">
    <source>
        <dbReference type="ARBA" id="ARBA00023065"/>
    </source>
</evidence>
<evidence type="ECO:0000256" key="5">
    <source>
        <dbReference type="ARBA" id="ARBA00022692"/>
    </source>
</evidence>
<feature type="domain" description="TonB-dependent receptor plug" evidence="16">
    <location>
        <begin position="49"/>
        <end position="147"/>
    </location>
</feature>
<dbReference type="PROSITE" id="PS52016">
    <property type="entry name" value="TONB_DEPENDENT_REC_3"/>
    <property type="match status" value="1"/>
</dbReference>
<keyword evidence="2 12" id="KW-0813">Transport</keyword>
<organism evidence="17 18">
    <name type="scientific">Desulfurella amilsii</name>
    <dbReference type="NCBI Taxonomy" id="1562698"/>
    <lineage>
        <taxon>Bacteria</taxon>
        <taxon>Pseudomonadati</taxon>
        <taxon>Campylobacterota</taxon>
        <taxon>Desulfurellia</taxon>
        <taxon>Desulfurellales</taxon>
        <taxon>Desulfurellaceae</taxon>
        <taxon>Desulfurella</taxon>
    </lineage>
</organism>
<evidence type="ECO:0000256" key="12">
    <source>
        <dbReference type="PROSITE-ProRule" id="PRU01360"/>
    </source>
</evidence>
<dbReference type="Gene3D" id="2.170.130.10">
    <property type="entry name" value="TonB-dependent receptor, plug domain"/>
    <property type="match status" value="1"/>
</dbReference>
<keyword evidence="6 14" id="KW-0732">Signal</keyword>
<dbReference type="EMBL" id="MDSU01000018">
    <property type="protein sequence ID" value="OSS41521.1"/>
    <property type="molecule type" value="Genomic_DNA"/>
</dbReference>
<dbReference type="AlphaFoldDB" id="A0A1X4XVG5"/>
<comment type="similarity">
    <text evidence="12 13">Belongs to the TonB-dependent receptor family.</text>
</comment>
<keyword evidence="5 12" id="KW-0812">Transmembrane</keyword>
<dbReference type="Pfam" id="PF00593">
    <property type="entry name" value="TonB_dep_Rec_b-barrel"/>
    <property type="match status" value="1"/>
</dbReference>
<keyword evidence="9 13" id="KW-0798">TonB box</keyword>
<dbReference type="SUPFAM" id="SSF56935">
    <property type="entry name" value="Porins"/>
    <property type="match status" value="1"/>
</dbReference>
<evidence type="ECO:0000256" key="10">
    <source>
        <dbReference type="ARBA" id="ARBA00023136"/>
    </source>
</evidence>
<dbReference type="GO" id="GO:0015344">
    <property type="term" value="F:siderophore uptake transmembrane transporter activity"/>
    <property type="evidence" value="ECO:0007669"/>
    <property type="project" value="TreeGrafter"/>
</dbReference>
<evidence type="ECO:0000313" key="18">
    <source>
        <dbReference type="Proteomes" id="UP000194141"/>
    </source>
</evidence>
<gene>
    <name evidence="17" type="ORF">DESAMIL20_1074</name>
</gene>
<evidence type="ECO:0000256" key="9">
    <source>
        <dbReference type="ARBA" id="ARBA00023077"/>
    </source>
</evidence>
<sequence length="738" mass="83390">MKRKFISVAVLWCLLLAQKTYGVELPSITVSAPKKTLINQYTKTLDSQTQNQYNLDSSAIKTFSNTSNSVFNAINMIPSVNAQGPDAYGNDETLRLRGIDSTKAGIININGVPTPNGPTGSLTANVFDLENIENINVYDGAIKPNIGFNSFGDFPGIIDLSIKKPSDKFGITLNQSFGSFDYSKSFVRLDSGDINGFRAFASSSLAYANKWKGNGNFVRKNAMFGLTKNFDNFVDFALYLGYNSDFHNNYYGLNYNQASNINKNYALDYNNNPNSTSYYDYNKVNSRNYFVLPTFTINTSDSSKLVLKPYYWSVEGNSYYTGNNPKFVQKFLYNSNIFGIVSNFDWKIAKNYTFTVGYWFNKQQMPGPPYAIENFIPKNGSLQFSNWAILADHGYHTINSPFVNVEANIGKLKVDAGLKYLMYKTSAINGYNTNGISTSNVDEALNLAKPDPFETANSKIFRNYLPYVGINYQLSNYVNLFGNYGRSFQAPNFNLWPSYASNKQAFESKGITLQSLWDKYFKMTTADNFDLGLRYNNENLFFYPTLFYSTIKNIGTYAPINVGNGQIAEMPSNTAKAKSYGIEISAGYTPFKDLLLFASYSYNRFYYTENVSFMNNFYDVKGKQIVNVPKNIIKAGFTYKYNTVSITPYFSYIGKRYGNLLHTQLVPSVFLANLNIGYTQKNLWKFKDVNFSLDFINLFNKRYISTINSPDSNFSMYGQTTYQVGAPFSVVGSVSIKF</sequence>
<proteinExistence type="inferred from homology"/>
<dbReference type="InterPro" id="IPR037066">
    <property type="entry name" value="Plug_dom_sf"/>
</dbReference>
<keyword evidence="7" id="KW-0408">Iron</keyword>
<keyword evidence="4" id="KW-0410">Iron transport</keyword>
<reference evidence="17 18" key="1">
    <citation type="journal article" date="2017" name="Front. Microbiol.">
        <title>Genome Sequence of Desulfurella amilsii Strain TR1 and Comparative Genomics of Desulfurellaceae Family.</title>
        <authorList>
            <person name="Florentino A.P."/>
            <person name="Stams A.J."/>
            <person name="Sanchez-Andrea I."/>
        </authorList>
    </citation>
    <scope>NUCLEOTIDE SEQUENCE [LARGE SCALE GENOMIC DNA]</scope>
    <source>
        <strain evidence="17 18">TR1</strain>
    </source>
</reference>
<evidence type="ECO:0000256" key="7">
    <source>
        <dbReference type="ARBA" id="ARBA00023004"/>
    </source>
</evidence>
<comment type="caution">
    <text evidence="17">The sequence shown here is derived from an EMBL/GenBank/DDBJ whole genome shotgun (WGS) entry which is preliminary data.</text>
</comment>
<accession>A0A1X4XVG5</accession>
<dbReference type="InterPro" id="IPR012910">
    <property type="entry name" value="Plug_dom"/>
</dbReference>
<dbReference type="Pfam" id="PF07715">
    <property type="entry name" value="Plug"/>
    <property type="match status" value="1"/>
</dbReference>
<dbReference type="InterPro" id="IPR039426">
    <property type="entry name" value="TonB-dep_rcpt-like"/>
</dbReference>
<keyword evidence="17" id="KW-0675">Receptor</keyword>
<evidence type="ECO:0000256" key="13">
    <source>
        <dbReference type="RuleBase" id="RU003357"/>
    </source>
</evidence>
<feature type="chain" id="PRO_5012914138" evidence="14">
    <location>
        <begin position="23"/>
        <end position="738"/>
    </location>
</feature>
<keyword evidence="11 12" id="KW-0998">Cell outer membrane</keyword>
<evidence type="ECO:0000256" key="2">
    <source>
        <dbReference type="ARBA" id="ARBA00022448"/>
    </source>
</evidence>
<evidence type="ECO:0000256" key="1">
    <source>
        <dbReference type="ARBA" id="ARBA00004571"/>
    </source>
</evidence>
<evidence type="ECO:0000259" key="15">
    <source>
        <dbReference type="Pfam" id="PF00593"/>
    </source>
</evidence>
<evidence type="ECO:0000313" key="17">
    <source>
        <dbReference type="EMBL" id="OSS41521.1"/>
    </source>
</evidence>
<dbReference type="InterPro" id="IPR036942">
    <property type="entry name" value="Beta-barrel_TonB_sf"/>
</dbReference>